<keyword evidence="2" id="KW-1185">Reference proteome</keyword>
<reference evidence="1" key="1">
    <citation type="submission" date="2022-12" db="EMBL/GenBank/DDBJ databases">
        <title>Paracoccus onchidii sp. nov., isolated from a marine invertebrate from the South China Sea.</title>
        <authorList>
            <person name="Xu S."/>
            <person name="Liu Z."/>
            <person name="Xu Y."/>
        </authorList>
    </citation>
    <scope>NUCLEOTIDE SEQUENCE</scope>
    <source>
        <strain evidence="1">Z330</strain>
    </source>
</reference>
<sequence length="178" mass="19459">MGMIDRFIGLGANATALGNAAAGMAEVFTRNQTRKMELEEAAYSQAVSQFGQEFAVQQSGVFNSLVNGLNRLPRPLLALGTMGLFVYAMIEPTGFGLRMQGLQQVPEPLWWLLGAIVGFYFGAREAHYFRHRNWSVPENGAMAKSASATPQMLQGWVAPKEDFADNAALRDWAASLRG</sequence>
<dbReference type="RefSeq" id="WP_271888075.1">
    <property type="nucleotide sequence ID" value="NZ_JAQBIE010000005.1"/>
</dbReference>
<accession>A0ABT4ZDA2</accession>
<dbReference type="Proteomes" id="UP001165641">
    <property type="component" value="Unassembled WGS sequence"/>
</dbReference>
<dbReference type="InterPro" id="IPR021497">
    <property type="entry name" value="GTA_holin_3TM"/>
</dbReference>
<dbReference type="Pfam" id="PF11351">
    <property type="entry name" value="GTA_holin_3TM"/>
    <property type="match status" value="1"/>
</dbReference>
<organism evidence="1 2">
    <name type="scientific">Paracoccus onchidii</name>
    <dbReference type="NCBI Taxonomy" id="3017813"/>
    <lineage>
        <taxon>Bacteria</taxon>
        <taxon>Pseudomonadati</taxon>
        <taxon>Pseudomonadota</taxon>
        <taxon>Alphaproteobacteria</taxon>
        <taxon>Rhodobacterales</taxon>
        <taxon>Paracoccaceae</taxon>
        <taxon>Paracoccus</taxon>
    </lineage>
</organism>
<evidence type="ECO:0000313" key="2">
    <source>
        <dbReference type="Proteomes" id="UP001165641"/>
    </source>
</evidence>
<proteinExistence type="predicted"/>
<name>A0ABT4ZDA2_9RHOB</name>
<comment type="caution">
    <text evidence="1">The sequence shown here is derived from an EMBL/GenBank/DDBJ whole genome shotgun (WGS) entry which is preliminary data.</text>
</comment>
<dbReference type="EMBL" id="JAQBIE010000005">
    <property type="protein sequence ID" value="MDB6176948.1"/>
    <property type="molecule type" value="Genomic_DNA"/>
</dbReference>
<gene>
    <name evidence="1" type="ORF">PAF17_05430</name>
</gene>
<evidence type="ECO:0000313" key="1">
    <source>
        <dbReference type="EMBL" id="MDB6176948.1"/>
    </source>
</evidence>
<protein>
    <submittedName>
        <fullName evidence="1">Holin family protein</fullName>
    </submittedName>
</protein>